<evidence type="ECO:0000313" key="3">
    <source>
        <dbReference type="Proteomes" id="UP001075225"/>
    </source>
</evidence>
<protein>
    <submittedName>
        <fullName evidence="2">Uncharacterized protein</fullName>
    </submittedName>
</protein>
<keyword evidence="1" id="KW-0812">Transmembrane</keyword>
<evidence type="ECO:0000256" key="1">
    <source>
        <dbReference type="SAM" id="Phobius"/>
    </source>
</evidence>
<feature type="transmembrane region" description="Helical" evidence="1">
    <location>
        <begin position="12"/>
        <end position="30"/>
    </location>
</feature>
<gene>
    <name evidence="2" type="ORF">O6B32_08690</name>
</gene>
<reference evidence="2" key="1">
    <citation type="submission" date="2022-12" db="EMBL/GenBank/DDBJ databases">
        <title>Species Delineation and Comparative Genomics within the Campylobacter ureolyticus Complex.</title>
        <authorList>
            <person name="Maki J."/>
            <person name="Howard M."/>
            <person name="Connelly S."/>
            <person name="Hardy D.J."/>
            <person name="Cameron A."/>
        </authorList>
    </citation>
    <scope>NUCLEOTIDE SEQUENCE</scope>
    <source>
        <strain evidence="2">URMC_787</strain>
    </source>
</reference>
<feature type="transmembrane region" description="Helical" evidence="1">
    <location>
        <begin position="36"/>
        <end position="57"/>
    </location>
</feature>
<feature type="transmembrane region" description="Helical" evidence="1">
    <location>
        <begin position="108"/>
        <end position="128"/>
    </location>
</feature>
<sequence length="212" mass="25076">METIKIKNYLATLYLINAIIWTVVTIVVFFDGDVSFILKFGLLTMWMSFGLNTFIWAKNSKDSYMEFDSFGIKFINNKGENLIKFSEILDIKRTFGFANFQTSKNIKIIILVCIMLYFLVIILNSKSLNDRLEILYILFAMIFMLFIFPAILLRIINKSRIDIFYDSLIIYSKSGEILEIIILNKAQYQKIRRFFMKYTHKNLNKIKKELII</sequence>
<keyword evidence="1" id="KW-0472">Membrane</keyword>
<evidence type="ECO:0000313" key="2">
    <source>
        <dbReference type="EMBL" id="MCZ6160555.1"/>
    </source>
</evidence>
<dbReference type="RefSeq" id="WP_269485136.1">
    <property type="nucleotide sequence ID" value="NZ_JAPXGO010000010.1"/>
</dbReference>
<feature type="transmembrane region" description="Helical" evidence="1">
    <location>
        <begin position="134"/>
        <end position="156"/>
    </location>
</feature>
<comment type="caution">
    <text evidence="2">The sequence shown here is derived from an EMBL/GenBank/DDBJ whole genome shotgun (WGS) entry which is preliminary data.</text>
</comment>
<dbReference type="EMBL" id="JAPXGO010000010">
    <property type="protein sequence ID" value="MCZ6160555.1"/>
    <property type="molecule type" value="Genomic_DNA"/>
</dbReference>
<name>A0A9Q4PWI3_9BACT</name>
<dbReference type="AlphaFoldDB" id="A0A9Q4PWI3"/>
<accession>A0A9Q4PWI3</accession>
<organism evidence="2 3">
    <name type="scientific">Campylobacter ureolyticus</name>
    <dbReference type="NCBI Taxonomy" id="827"/>
    <lineage>
        <taxon>Bacteria</taxon>
        <taxon>Pseudomonadati</taxon>
        <taxon>Campylobacterota</taxon>
        <taxon>Epsilonproteobacteria</taxon>
        <taxon>Campylobacterales</taxon>
        <taxon>Campylobacteraceae</taxon>
        <taxon>Campylobacter</taxon>
    </lineage>
</organism>
<dbReference type="Proteomes" id="UP001075225">
    <property type="component" value="Unassembled WGS sequence"/>
</dbReference>
<keyword evidence="1" id="KW-1133">Transmembrane helix</keyword>
<proteinExistence type="predicted"/>